<dbReference type="GO" id="GO:0009086">
    <property type="term" value="P:methionine biosynthetic process"/>
    <property type="evidence" value="ECO:0007669"/>
    <property type="project" value="InterPro"/>
</dbReference>
<proteinExistence type="inferred from homology"/>
<dbReference type="EMBL" id="BQKI01000001">
    <property type="protein sequence ID" value="GJM84456.1"/>
    <property type="molecule type" value="Genomic_DNA"/>
</dbReference>
<dbReference type="GO" id="GO:0019346">
    <property type="term" value="P:transsulfuration"/>
    <property type="evidence" value="ECO:0007669"/>
    <property type="project" value="InterPro"/>
</dbReference>
<comment type="similarity">
    <text evidence="3">Belongs to the trans-sulfuration enzymes family.</text>
</comment>
<dbReference type="InterPro" id="IPR015421">
    <property type="entry name" value="PyrdxlP-dep_Trfase_major"/>
</dbReference>
<evidence type="ECO:0000256" key="1">
    <source>
        <dbReference type="ARBA" id="ARBA00001933"/>
    </source>
</evidence>
<dbReference type="Gene3D" id="3.90.1150.10">
    <property type="entry name" value="Aspartate Aminotransferase, domain 1"/>
    <property type="match status" value="1"/>
</dbReference>
<dbReference type="PANTHER" id="PTHR43379:SF3">
    <property type="entry name" value="CYS_MET METABOLISM PLP-DEPENDENT ENZYME FAMILY PROTEIN"/>
    <property type="match status" value="1"/>
</dbReference>
<dbReference type="InterPro" id="IPR015424">
    <property type="entry name" value="PyrdxlP-dep_Trfase"/>
</dbReference>
<dbReference type="GO" id="GO:0003962">
    <property type="term" value="F:cystathionine gamma-synthase activity"/>
    <property type="evidence" value="ECO:0007669"/>
    <property type="project" value="InterPro"/>
</dbReference>
<dbReference type="Proteomes" id="UP001054889">
    <property type="component" value="Unassembled WGS sequence"/>
</dbReference>
<name>A0AAV5BCP3_ELECO</name>
<dbReference type="InterPro" id="IPR000277">
    <property type="entry name" value="Cys/Met-Metab_PyrdxlP-dep_enz"/>
</dbReference>
<organism evidence="4 5">
    <name type="scientific">Eleusine coracana subsp. coracana</name>
    <dbReference type="NCBI Taxonomy" id="191504"/>
    <lineage>
        <taxon>Eukaryota</taxon>
        <taxon>Viridiplantae</taxon>
        <taxon>Streptophyta</taxon>
        <taxon>Embryophyta</taxon>
        <taxon>Tracheophyta</taxon>
        <taxon>Spermatophyta</taxon>
        <taxon>Magnoliopsida</taxon>
        <taxon>Liliopsida</taxon>
        <taxon>Poales</taxon>
        <taxon>Poaceae</taxon>
        <taxon>PACMAD clade</taxon>
        <taxon>Chloridoideae</taxon>
        <taxon>Cynodonteae</taxon>
        <taxon>Eleusininae</taxon>
        <taxon>Eleusine</taxon>
    </lineage>
</organism>
<dbReference type="PROSITE" id="PS00868">
    <property type="entry name" value="CYS_MET_METAB_PP"/>
    <property type="match status" value="1"/>
</dbReference>
<dbReference type="InterPro" id="IPR044639">
    <property type="entry name" value="CGS1/2"/>
</dbReference>
<sequence length="257" mass="28300">MGKMGSIRSTFIDIDQDMESSLKDVLDQSDDVTLFYADSPTNPMLKCLDIRQIAELCHRKGVLVCIDSTLASPINQKPLTLGADLVLHSATKYMAGHHDVIAGCVSASEVLISKVRAWHNDLGGAISPNAAYMIIRADLKKTMALRVEASNRTALLMARLLEAHPKIERVHYPGLESSPCTAPCRQHPDDRLWWCGQLRGKGRPAWNHEVYRRVGDTVHRATSLGGCESLVQQPAVMSFWGHTDARTRPTMGSGTTL</sequence>
<comment type="caution">
    <text evidence="4">The sequence shown here is derived from an EMBL/GenBank/DDBJ whole genome shotgun (WGS) entry which is preliminary data.</text>
</comment>
<dbReference type="Pfam" id="PF01053">
    <property type="entry name" value="Cys_Met_Meta_PP"/>
    <property type="match status" value="1"/>
</dbReference>
<comment type="cofactor">
    <cofactor evidence="1 3">
        <name>pyridoxal 5'-phosphate</name>
        <dbReference type="ChEBI" id="CHEBI:597326"/>
    </cofactor>
</comment>
<reference evidence="4" key="2">
    <citation type="submission" date="2021-12" db="EMBL/GenBank/DDBJ databases">
        <title>Resequencing data analysis of finger millet.</title>
        <authorList>
            <person name="Hatakeyama M."/>
            <person name="Aluri S."/>
            <person name="Balachadran M.T."/>
            <person name="Sivarajan S.R."/>
            <person name="Poveda L."/>
            <person name="Shimizu-Inatsugi R."/>
            <person name="Schlapbach R."/>
            <person name="Sreeman S.M."/>
            <person name="Shimizu K.K."/>
        </authorList>
    </citation>
    <scope>NUCLEOTIDE SEQUENCE</scope>
</reference>
<dbReference type="AlphaFoldDB" id="A0AAV5BCP3"/>
<dbReference type="GO" id="GO:0030170">
    <property type="term" value="F:pyridoxal phosphate binding"/>
    <property type="evidence" value="ECO:0007669"/>
    <property type="project" value="InterPro"/>
</dbReference>
<dbReference type="SUPFAM" id="SSF53383">
    <property type="entry name" value="PLP-dependent transferases"/>
    <property type="match status" value="1"/>
</dbReference>
<evidence type="ECO:0000313" key="5">
    <source>
        <dbReference type="Proteomes" id="UP001054889"/>
    </source>
</evidence>
<dbReference type="PANTHER" id="PTHR43379">
    <property type="entry name" value="CYSTATHIONINE GAMMA-SYNTHASE"/>
    <property type="match status" value="1"/>
</dbReference>
<accession>A0AAV5BCP3</accession>
<gene>
    <name evidence="4" type="primary">ga00126</name>
    <name evidence="4" type="ORF">PR202_ga00126</name>
</gene>
<evidence type="ECO:0000256" key="3">
    <source>
        <dbReference type="RuleBase" id="RU362118"/>
    </source>
</evidence>
<evidence type="ECO:0000256" key="2">
    <source>
        <dbReference type="ARBA" id="ARBA00022898"/>
    </source>
</evidence>
<keyword evidence="2 3" id="KW-0663">Pyridoxal phosphate</keyword>
<reference evidence="4" key="1">
    <citation type="journal article" date="2018" name="DNA Res.">
        <title>Multiple hybrid de novo genome assembly of finger millet, an orphan allotetraploid crop.</title>
        <authorList>
            <person name="Hatakeyama M."/>
            <person name="Aluri S."/>
            <person name="Balachadran M.T."/>
            <person name="Sivarajan S.R."/>
            <person name="Patrignani A."/>
            <person name="Gruter S."/>
            <person name="Poveda L."/>
            <person name="Shimizu-Inatsugi R."/>
            <person name="Baeten J."/>
            <person name="Francoijs K.J."/>
            <person name="Nataraja K.N."/>
            <person name="Reddy Y.A.N."/>
            <person name="Phadnis S."/>
            <person name="Ravikumar R.L."/>
            <person name="Schlapbach R."/>
            <person name="Sreeman S.M."/>
            <person name="Shimizu K.K."/>
        </authorList>
    </citation>
    <scope>NUCLEOTIDE SEQUENCE</scope>
</reference>
<evidence type="ECO:0000313" key="4">
    <source>
        <dbReference type="EMBL" id="GJM84456.1"/>
    </source>
</evidence>
<dbReference type="GO" id="GO:0009507">
    <property type="term" value="C:chloroplast"/>
    <property type="evidence" value="ECO:0007669"/>
    <property type="project" value="TreeGrafter"/>
</dbReference>
<dbReference type="Gene3D" id="3.40.640.10">
    <property type="entry name" value="Type I PLP-dependent aspartate aminotransferase-like (Major domain)"/>
    <property type="match status" value="1"/>
</dbReference>
<keyword evidence="5" id="KW-1185">Reference proteome</keyword>
<dbReference type="InterPro" id="IPR054542">
    <property type="entry name" value="Cys_met_metab_PP"/>
</dbReference>
<evidence type="ECO:0008006" key="6">
    <source>
        <dbReference type="Google" id="ProtNLM"/>
    </source>
</evidence>
<dbReference type="InterPro" id="IPR015422">
    <property type="entry name" value="PyrdxlP-dep_Trfase_small"/>
</dbReference>
<protein>
    <recommendedName>
        <fullName evidence="6">Gamma-cystathionase</fullName>
    </recommendedName>
</protein>